<keyword evidence="2" id="KW-1185">Reference proteome</keyword>
<name>A0AAV7FAV3_ARIFI</name>
<comment type="caution">
    <text evidence="1">The sequence shown here is derived from an EMBL/GenBank/DDBJ whole genome shotgun (WGS) entry which is preliminary data.</text>
</comment>
<gene>
    <name evidence="1" type="ORF">H6P81_001469</name>
</gene>
<dbReference type="Proteomes" id="UP000825729">
    <property type="component" value="Unassembled WGS sequence"/>
</dbReference>
<dbReference type="EMBL" id="JAINDJ010000002">
    <property type="protein sequence ID" value="KAG9456961.1"/>
    <property type="molecule type" value="Genomic_DNA"/>
</dbReference>
<dbReference type="AlphaFoldDB" id="A0AAV7FAV3"/>
<reference evidence="1 2" key="1">
    <citation type="submission" date="2021-07" db="EMBL/GenBank/DDBJ databases">
        <title>The Aristolochia fimbriata genome: insights into angiosperm evolution, floral development and chemical biosynthesis.</title>
        <authorList>
            <person name="Jiao Y."/>
        </authorList>
    </citation>
    <scope>NUCLEOTIDE SEQUENCE [LARGE SCALE GENOMIC DNA]</scope>
    <source>
        <strain evidence="1">IBCAS-2021</strain>
        <tissue evidence="1">Leaf</tissue>
    </source>
</reference>
<proteinExistence type="predicted"/>
<evidence type="ECO:0000313" key="1">
    <source>
        <dbReference type="EMBL" id="KAG9456961.1"/>
    </source>
</evidence>
<sequence>MVLQPVSSVLNGFVQRRASLEASDELEKVLCALRSIEASLAEDGGVLIKKDKHPVFDLRLQRVQDIAHEVLDLLGEWQQQQLLQRKQGSKREGALFKKKRASAMFVASRRRRPPPAFED</sequence>
<evidence type="ECO:0000313" key="2">
    <source>
        <dbReference type="Proteomes" id="UP000825729"/>
    </source>
</evidence>
<protein>
    <submittedName>
        <fullName evidence="1">Uncharacterized protein</fullName>
    </submittedName>
</protein>
<organism evidence="1 2">
    <name type="scientific">Aristolochia fimbriata</name>
    <name type="common">White veined hardy Dutchman's pipe vine</name>
    <dbReference type="NCBI Taxonomy" id="158543"/>
    <lineage>
        <taxon>Eukaryota</taxon>
        <taxon>Viridiplantae</taxon>
        <taxon>Streptophyta</taxon>
        <taxon>Embryophyta</taxon>
        <taxon>Tracheophyta</taxon>
        <taxon>Spermatophyta</taxon>
        <taxon>Magnoliopsida</taxon>
        <taxon>Magnoliidae</taxon>
        <taxon>Piperales</taxon>
        <taxon>Aristolochiaceae</taxon>
        <taxon>Aristolochia</taxon>
    </lineage>
</organism>
<accession>A0AAV7FAV3</accession>